<reference evidence="2 3" key="1">
    <citation type="journal article" date="2018" name="Int. J. Syst. Bacteriol.">
        <title>Oceaniradius stylonemae gen. nov., sp. nov., isolated from a red alga, Stylonema cornu-cervi.</title>
        <authorList>
            <person name="Jeong S."/>
        </authorList>
    </citation>
    <scope>NUCLEOTIDE SEQUENCE [LARGE SCALE GENOMIC DNA]</scope>
    <source>
        <strain evidence="2 3">StC1</strain>
    </source>
</reference>
<dbReference type="PROSITE" id="PS50943">
    <property type="entry name" value="HTH_CROC1"/>
    <property type="match status" value="1"/>
</dbReference>
<dbReference type="Pfam" id="PF17765">
    <property type="entry name" value="MLTR_LBD"/>
    <property type="match status" value="1"/>
</dbReference>
<dbReference type="GO" id="GO:0003677">
    <property type="term" value="F:DNA binding"/>
    <property type="evidence" value="ECO:0007669"/>
    <property type="project" value="InterPro"/>
</dbReference>
<dbReference type="EMBL" id="QFWV02000006">
    <property type="protein sequence ID" value="RKF06752.1"/>
    <property type="molecule type" value="Genomic_DNA"/>
</dbReference>
<accession>A0A3A8A8V9</accession>
<dbReference type="AlphaFoldDB" id="A0A3A8A8V9"/>
<dbReference type="Gene3D" id="1.10.260.40">
    <property type="entry name" value="lambda repressor-like DNA-binding domains"/>
    <property type="match status" value="1"/>
</dbReference>
<dbReference type="SUPFAM" id="SSF47413">
    <property type="entry name" value="lambda repressor-like DNA-binding domains"/>
    <property type="match status" value="1"/>
</dbReference>
<dbReference type="SMART" id="SM00530">
    <property type="entry name" value="HTH_XRE"/>
    <property type="match status" value="1"/>
</dbReference>
<dbReference type="Proteomes" id="UP000246132">
    <property type="component" value="Unassembled WGS sequence"/>
</dbReference>
<dbReference type="PANTHER" id="PTHR35010">
    <property type="entry name" value="BLL4672 PROTEIN-RELATED"/>
    <property type="match status" value="1"/>
</dbReference>
<evidence type="ECO:0000313" key="3">
    <source>
        <dbReference type="Proteomes" id="UP000246132"/>
    </source>
</evidence>
<keyword evidence="3" id="KW-1185">Reference proteome</keyword>
<dbReference type="PANTHER" id="PTHR35010:SF4">
    <property type="entry name" value="BLL5781 PROTEIN"/>
    <property type="match status" value="1"/>
</dbReference>
<feature type="domain" description="HTH cro/C1-type" evidence="1">
    <location>
        <begin position="15"/>
        <end position="69"/>
    </location>
</feature>
<proteinExistence type="predicted"/>
<dbReference type="OrthoDB" id="9785973at2"/>
<dbReference type="Pfam" id="PF13560">
    <property type="entry name" value="HTH_31"/>
    <property type="match status" value="1"/>
</dbReference>
<name>A0A3A8A8V9_9HYPH</name>
<evidence type="ECO:0000313" key="2">
    <source>
        <dbReference type="EMBL" id="RKF06752.1"/>
    </source>
</evidence>
<comment type="caution">
    <text evidence="2">The sequence shown here is derived from an EMBL/GenBank/DDBJ whole genome shotgun (WGS) entry which is preliminary data.</text>
</comment>
<dbReference type="Gene3D" id="3.30.450.180">
    <property type="match status" value="1"/>
</dbReference>
<dbReference type="InterPro" id="IPR010982">
    <property type="entry name" value="Lambda_DNA-bd_dom_sf"/>
</dbReference>
<dbReference type="CDD" id="cd00093">
    <property type="entry name" value="HTH_XRE"/>
    <property type="match status" value="1"/>
</dbReference>
<dbReference type="InterPro" id="IPR001387">
    <property type="entry name" value="Cro/C1-type_HTH"/>
</dbReference>
<gene>
    <name evidence="2" type="ORF">DEM25_010140</name>
</gene>
<organism evidence="2 3">
    <name type="scientific">Oceaniradius stylonematis</name>
    <dbReference type="NCBI Taxonomy" id="2184161"/>
    <lineage>
        <taxon>Bacteria</taxon>
        <taxon>Pseudomonadati</taxon>
        <taxon>Pseudomonadota</taxon>
        <taxon>Alphaproteobacteria</taxon>
        <taxon>Hyphomicrobiales</taxon>
        <taxon>Ahrensiaceae</taxon>
        <taxon>Oceaniradius</taxon>
    </lineage>
</organism>
<protein>
    <submittedName>
        <fullName evidence="2">XRE family transcriptional regulator</fullName>
    </submittedName>
</protein>
<evidence type="ECO:0000259" key="1">
    <source>
        <dbReference type="PROSITE" id="PS50943"/>
    </source>
</evidence>
<dbReference type="InterPro" id="IPR041413">
    <property type="entry name" value="MLTR_LBD"/>
</dbReference>
<sequence>MAGDQTGERQFGSMLRVWRNTRRLSQLDLALASDVSARHICFLETGRARPSRSMVIHLAEFLHVPHTDRNALLNAAGFAPAYRARTLDEEAMQPVEQAVTWMLERHAPFPAIVLDRHWNIVRANAPAAMMLSAAGIDAGADMLSLFGDPARLEALIENWQDVARHMVLRLRTEALHFGGDAVLSEAADRLETIIAGRDMPVDGTMPPFVPIRFRLGDGTLSLFSAISQFGSAEDIALADWKLELFFPANEDSRQMLTAMAGA</sequence>